<comment type="caution">
    <text evidence="1">The sequence shown here is derived from an EMBL/GenBank/DDBJ whole genome shotgun (WGS) entry which is preliminary data.</text>
</comment>
<feature type="non-terminal residue" evidence="1">
    <location>
        <position position="1"/>
    </location>
</feature>
<organism evidence="1 2">
    <name type="scientific">Pseudomonas agronomica</name>
    <dbReference type="NCBI Taxonomy" id="2979328"/>
    <lineage>
        <taxon>Bacteria</taxon>
        <taxon>Pseudomonadati</taxon>
        <taxon>Pseudomonadota</taxon>
        <taxon>Gammaproteobacteria</taxon>
        <taxon>Pseudomonadales</taxon>
        <taxon>Pseudomonadaceae</taxon>
        <taxon>Pseudomonas</taxon>
    </lineage>
</organism>
<reference evidence="1" key="1">
    <citation type="submission" date="2022-07" db="EMBL/GenBank/DDBJ databases">
        <title>Pseudomonas agronomica sp. nov.: a novel bacterium with biotechnological application in the synthesis of biofertilizers from valorized agricultural residues.</title>
        <authorList>
            <person name="Robas M."/>
            <person name="Fernandez V.M."/>
            <person name="Luna L."/>
            <person name="Provanza A."/>
            <person name="Jimenez P.A."/>
        </authorList>
    </citation>
    <scope>NUCLEOTIDE SEQUENCE</scope>
    <source>
        <strain evidence="1">SAICEU22T</strain>
    </source>
</reference>
<gene>
    <name evidence="1" type="ORF">OC610_24050</name>
</gene>
<protein>
    <submittedName>
        <fullName evidence="1">Uncharacterized protein</fullName>
    </submittedName>
</protein>
<evidence type="ECO:0000313" key="1">
    <source>
        <dbReference type="EMBL" id="MCW1247508.1"/>
    </source>
</evidence>
<name>A0ABT3FEI1_9PSED</name>
<proteinExistence type="predicted"/>
<keyword evidence="2" id="KW-1185">Reference proteome</keyword>
<dbReference type="Proteomes" id="UP001061999">
    <property type="component" value="Unassembled WGS sequence"/>
</dbReference>
<sequence length="81" mass="9021">RSEAAIFPSQIESEAKDQKIKRSQPRFARQLLREAACDLLIFHTGYRHPQKIAALREQALSMGPILTPAEKLLANNPGVSP</sequence>
<dbReference type="RefSeq" id="WP_264431408.1">
    <property type="nucleotide sequence ID" value="NZ_JAOSHO010000536.1"/>
</dbReference>
<accession>A0ABT3FEI1</accession>
<evidence type="ECO:0000313" key="2">
    <source>
        <dbReference type="Proteomes" id="UP001061999"/>
    </source>
</evidence>
<dbReference type="EMBL" id="JAOSHO010000536">
    <property type="protein sequence ID" value="MCW1247508.1"/>
    <property type="molecule type" value="Genomic_DNA"/>
</dbReference>